<dbReference type="RefSeq" id="WP_335960853.1">
    <property type="nucleotide sequence ID" value="NZ_JAXBLX010000012.1"/>
</dbReference>
<sequence>MDHKYLLKMKAITKVFPGTKALSNVNLLVEKGEVHSLVGENGAGKSTLMKIIGGVHQPEEGQIFFEGKKVRFTNPKESQEAGVGLVHQELSLCAHMTVAENIYIGRLPKKKSTMVDYKRLYKDCQEILDIFKVTFKPNQVVGTLNIAEQQIIEIAKAISLECKLLILDEPTSSLTQPESEVLFEIINMLKNKGVSILYISHRMEEIFRICDKVTVLRDGEYVGTIETKDSNENNIVSMMVGRDIDNKYPNKSTNVSKEEILKVKNLKSDGMFNNVSFSLYKGEILGFSGIVGAGRTEVMRTICGIDGKTSGTVYLNNHPLKIKSYREAIRFGIGYVPEDRKDQGLFLDQSIQRNLTAAILDKIKKGVLLRKSMEKEITLEYVDRLSIKISDIHLPVDSLSGGNQQKVLLAKWMAIKPKVLILDEPTRGIDVGAKVEIYKLLRELSQQGIGIIVVSSELPEVIGMSDRVVVMHEGNVTGVLDGEDLNEEKIMTLASGITNEKQNKKGVI</sequence>
<evidence type="ECO:0000259" key="9">
    <source>
        <dbReference type="PROSITE" id="PS50893"/>
    </source>
</evidence>
<keyword evidence="2" id="KW-1003">Cell membrane</keyword>
<keyword evidence="11" id="KW-1185">Reference proteome</keyword>
<dbReference type="SUPFAM" id="SSF52540">
    <property type="entry name" value="P-loop containing nucleoside triphosphate hydrolases"/>
    <property type="match status" value="2"/>
</dbReference>
<keyword evidence="5" id="KW-0547">Nucleotide-binding</keyword>
<organism evidence="10 11">
    <name type="scientific">Halalkalibacter kiskunsagensis</name>
    <dbReference type="NCBI Taxonomy" id="1548599"/>
    <lineage>
        <taxon>Bacteria</taxon>
        <taxon>Bacillati</taxon>
        <taxon>Bacillota</taxon>
        <taxon>Bacilli</taxon>
        <taxon>Bacillales</taxon>
        <taxon>Bacillaceae</taxon>
        <taxon>Halalkalibacter</taxon>
    </lineage>
</organism>
<dbReference type="InterPro" id="IPR003593">
    <property type="entry name" value="AAA+_ATPase"/>
</dbReference>
<reference evidence="10 11" key="1">
    <citation type="submission" date="2024-09" db="EMBL/GenBank/DDBJ databases">
        <authorList>
            <person name="Sun Q."/>
            <person name="Mori K."/>
        </authorList>
    </citation>
    <scope>NUCLEOTIDE SEQUENCE [LARGE SCALE GENOMIC DNA]</scope>
    <source>
        <strain evidence="10 11">NCAIM B.02610</strain>
    </source>
</reference>
<evidence type="ECO:0000256" key="3">
    <source>
        <dbReference type="ARBA" id="ARBA00022597"/>
    </source>
</evidence>
<comment type="caution">
    <text evidence="10">The sequence shown here is derived from an EMBL/GenBank/DDBJ whole genome shotgun (WGS) entry which is preliminary data.</text>
</comment>
<dbReference type="PROSITE" id="PS50893">
    <property type="entry name" value="ABC_TRANSPORTER_2"/>
    <property type="match status" value="2"/>
</dbReference>
<dbReference type="Gene3D" id="3.40.50.300">
    <property type="entry name" value="P-loop containing nucleotide triphosphate hydrolases"/>
    <property type="match status" value="2"/>
</dbReference>
<dbReference type="Pfam" id="PF00005">
    <property type="entry name" value="ABC_tran"/>
    <property type="match status" value="2"/>
</dbReference>
<evidence type="ECO:0000313" key="10">
    <source>
        <dbReference type="EMBL" id="MFC0470961.1"/>
    </source>
</evidence>
<dbReference type="PANTHER" id="PTHR43790">
    <property type="entry name" value="CARBOHYDRATE TRANSPORT ATP-BINDING PROTEIN MG119-RELATED"/>
    <property type="match status" value="1"/>
</dbReference>
<dbReference type="InterPro" id="IPR003439">
    <property type="entry name" value="ABC_transporter-like_ATP-bd"/>
</dbReference>
<name>A0ABV6KCD1_9BACI</name>
<dbReference type="Proteomes" id="UP001589838">
    <property type="component" value="Unassembled WGS sequence"/>
</dbReference>
<evidence type="ECO:0000256" key="6">
    <source>
        <dbReference type="ARBA" id="ARBA00022840"/>
    </source>
</evidence>
<dbReference type="CDD" id="cd03216">
    <property type="entry name" value="ABC_Carb_Monos_I"/>
    <property type="match status" value="1"/>
</dbReference>
<feature type="domain" description="ABC transporter" evidence="9">
    <location>
        <begin position="255"/>
        <end position="498"/>
    </location>
</feature>
<dbReference type="EMBL" id="JBHLUX010000027">
    <property type="protein sequence ID" value="MFC0470961.1"/>
    <property type="molecule type" value="Genomic_DNA"/>
</dbReference>
<feature type="domain" description="ABC transporter" evidence="9">
    <location>
        <begin position="7"/>
        <end position="243"/>
    </location>
</feature>
<evidence type="ECO:0000256" key="7">
    <source>
        <dbReference type="ARBA" id="ARBA00022967"/>
    </source>
</evidence>
<evidence type="ECO:0000256" key="8">
    <source>
        <dbReference type="ARBA" id="ARBA00023136"/>
    </source>
</evidence>
<dbReference type="PANTHER" id="PTHR43790:SF3">
    <property type="entry name" value="D-ALLOSE IMPORT ATP-BINDING PROTEIN ALSA-RELATED"/>
    <property type="match status" value="1"/>
</dbReference>
<evidence type="ECO:0000256" key="1">
    <source>
        <dbReference type="ARBA" id="ARBA00022448"/>
    </source>
</evidence>
<dbReference type="InterPro" id="IPR050107">
    <property type="entry name" value="ABC_carbohydrate_import_ATPase"/>
</dbReference>
<keyword evidence="1" id="KW-0813">Transport</keyword>
<keyword evidence="6 10" id="KW-0067">ATP-binding</keyword>
<keyword evidence="7" id="KW-1278">Translocase</keyword>
<accession>A0ABV6KCD1</accession>
<evidence type="ECO:0000256" key="5">
    <source>
        <dbReference type="ARBA" id="ARBA00022741"/>
    </source>
</evidence>
<dbReference type="CDD" id="cd03215">
    <property type="entry name" value="ABC_Carb_Monos_II"/>
    <property type="match status" value="1"/>
</dbReference>
<dbReference type="PROSITE" id="PS00211">
    <property type="entry name" value="ABC_TRANSPORTER_1"/>
    <property type="match status" value="1"/>
</dbReference>
<dbReference type="GO" id="GO:0005524">
    <property type="term" value="F:ATP binding"/>
    <property type="evidence" value="ECO:0007669"/>
    <property type="project" value="UniProtKB-KW"/>
</dbReference>
<evidence type="ECO:0000256" key="2">
    <source>
        <dbReference type="ARBA" id="ARBA00022475"/>
    </source>
</evidence>
<evidence type="ECO:0000313" key="11">
    <source>
        <dbReference type="Proteomes" id="UP001589838"/>
    </source>
</evidence>
<evidence type="ECO:0000256" key="4">
    <source>
        <dbReference type="ARBA" id="ARBA00022737"/>
    </source>
</evidence>
<protein>
    <submittedName>
        <fullName evidence="10">Sugar ABC transporter ATP-binding protein</fullName>
    </submittedName>
</protein>
<keyword evidence="4" id="KW-0677">Repeat</keyword>
<dbReference type="InterPro" id="IPR017871">
    <property type="entry name" value="ABC_transporter-like_CS"/>
</dbReference>
<keyword evidence="3" id="KW-0762">Sugar transport</keyword>
<gene>
    <name evidence="10" type="ORF">ACFFHM_10755</name>
</gene>
<keyword evidence="8" id="KW-0472">Membrane</keyword>
<proteinExistence type="predicted"/>
<dbReference type="InterPro" id="IPR027417">
    <property type="entry name" value="P-loop_NTPase"/>
</dbReference>
<dbReference type="SMART" id="SM00382">
    <property type="entry name" value="AAA"/>
    <property type="match status" value="2"/>
</dbReference>